<keyword evidence="12" id="KW-1185">Reference proteome</keyword>
<evidence type="ECO:0000256" key="8">
    <source>
        <dbReference type="ARBA" id="ARBA00023052"/>
    </source>
</evidence>
<dbReference type="InterPro" id="IPR033247">
    <property type="entry name" value="Transketolase_fam"/>
</dbReference>
<comment type="cofactor">
    <cofactor evidence="1">
        <name>Co(2+)</name>
        <dbReference type="ChEBI" id="CHEBI:48828"/>
    </cofactor>
</comment>
<organism evidence="11 12">
    <name type="scientific">Sphagnum jensenii</name>
    <dbReference type="NCBI Taxonomy" id="128206"/>
    <lineage>
        <taxon>Eukaryota</taxon>
        <taxon>Viridiplantae</taxon>
        <taxon>Streptophyta</taxon>
        <taxon>Embryophyta</taxon>
        <taxon>Bryophyta</taxon>
        <taxon>Sphagnophytina</taxon>
        <taxon>Sphagnopsida</taxon>
        <taxon>Sphagnales</taxon>
        <taxon>Sphagnaceae</taxon>
        <taxon>Sphagnum</taxon>
    </lineage>
</organism>
<dbReference type="InterPro" id="IPR055152">
    <property type="entry name" value="Transketolase-like_C_2"/>
</dbReference>
<dbReference type="InterPro" id="IPR029061">
    <property type="entry name" value="THDP-binding"/>
</dbReference>
<protein>
    <recommendedName>
        <fullName evidence="10">Transketolase-like pyrimidine-binding domain-containing protein</fullName>
    </recommendedName>
</protein>
<comment type="cofactor">
    <cofactor evidence="2">
        <name>Mg(2+)</name>
        <dbReference type="ChEBI" id="CHEBI:18420"/>
    </cofactor>
</comment>
<evidence type="ECO:0000256" key="3">
    <source>
        <dbReference type="ARBA" id="ARBA00001964"/>
    </source>
</evidence>
<dbReference type="CDD" id="cd07033">
    <property type="entry name" value="TPP_PYR_DXS_TK_like"/>
    <property type="match status" value="1"/>
</dbReference>
<feature type="domain" description="Transketolase-like pyrimidine-binding" evidence="10">
    <location>
        <begin position="212"/>
        <end position="344"/>
    </location>
</feature>
<evidence type="ECO:0000256" key="2">
    <source>
        <dbReference type="ARBA" id="ARBA00001946"/>
    </source>
</evidence>
<dbReference type="Pfam" id="PF02779">
    <property type="entry name" value="Transket_pyr"/>
    <property type="match status" value="1"/>
</dbReference>
<dbReference type="PANTHER" id="PTHR43522:SF2">
    <property type="entry name" value="TRANSKETOLASE 1-RELATED"/>
    <property type="match status" value="1"/>
</dbReference>
<gene>
    <name evidence="11" type="ORF">CSSPJE1EN1_LOCUS3009</name>
</gene>
<sequence length="486" mass="53141">MATDENIDTIVVKSSGSDNIGHTQNNGVVVYWEEDLKQFGQWKSRKPGHPVNFETPGVEVTRSPQVLHLRRWLHISNEAASLQVTTTIGFGSPNKANSNSVHRAALGSKLLPPARTWIGLINHSLSPVSHWSKHIKEGAALKSEWDKSLVAYGKKYPTEAAEFKQLISLKLPEGSDKALPVSLHLWSVSVKGAGWESVLLALHLRSQAMPYVTCPTHLNALARTLPGLIGGRADLALSNMTLMKMFGDFQKNTPAERNLFENATRISALSETGVIYVMTHDSIGVGEYVPTHQPIEHLASFRAMPNMVMFRPADRNETSGAYKVAVLNHKRPSTLALSRQKLPNFPGTSIDSVALGSYIISDNSSDNKPDLILLGTCSELEIAFKTAEIIWKEAKTVQILCFVCWEHFEEQSGEYNESALPKSVKACLSIEAGATFGLEKYVVLEGKVISVECFGASAPAGVLLQGIWAHCGKCCGLCQRVDVIDT</sequence>
<evidence type="ECO:0000256" key="9">
    <source>
        <dbReference type="ARBA" id="ARBA00049473"/>
    </source>
</evidence>
<evidence type="ECO:0000256" key="5">
    <source>
        <dbReference type="ARBA" id="ARBA00022679"/>
    </source>
</evidence>
<comment type="catalytic activity">
    <reaction evidence="9">
        <text>D-sedoheptulose 7-phosphate + D-glyceraldehyde 3-phosphate = aldehydo-D-ribose 5-phosphate + D-xylulose 5-phosphate</text>
        <dbReference type="Rhea" id="RHEA:10508"/>
        <dbReference type="ChEBI" id="CHEBI:57483"/>
        <dbReference type="ChEBI" id="CHEBI:57737"/>
        <dbReference type="ChEBI" id="CHEBI:58273"/>
        <dbReference type="ChEBI" id="CHEBI:59776"/>
        <dbReference type="EC" id="2.2.1.1"/>
    </reaction>
</comment>
<dbReference type="SUPFAM" id="SSF52922">
    <property type="entry name" value="TK C-terminal domain-like"/>
    <property type="match status" value="1"/>
</dbReference>
<keyword evidence="8" id="KW-0786">Thiamine pyrophosphate</keyword>
<evidence type="ECO:0000313" key="11">
    <source>
        <dbReference type="EMBL" id="CAK9257531.1"/>
    </source>
</evidence>
<dbReference type="Pfam" id="PF00456">
    <property type="entry name" value="Transketolase_N"/>
    <property type="match status" value="2"/>
</dbReference>
<proteinExistence type="inferred from homology"/>
<dbReference type="PANTHER" id="PTHR43522">
    <property type="entry name" value="TRANSKETOLASE"/>
    <property type="match status" value="1"/>
</dbReference>
<comment type="similarity">
    <text evidence="4">Belongs to the transketolase family.</text>
</comment>
<accession>A0ABP0VUN9</accession>
<keyword evidence="7" id="KW-0460">Magnesium</keyword>
<dbReference type="Proteomes" id="UP001497444">
    <property type="component" value="Chromosome 10"/>
</dbReference>
<comment type="cofactor">
    <cofactor evidence="3">
        <name>thiamine diphosphate</name>
        <dbReference type="ChEBI" id="CHEBI:58937"/>
    </cofactor>
</comment>
<keyword evidence="5" id="KW-0808">Transferase</keyword>
<keyword evidence="6" id="KW-0479">Metal-binding</keyword>
<evidence type="ECO:0000256" key="1">
    <source>
        <dbReference type="ARBA" id="ARBA00001941"/>
    </source>
</evidence>
<evidence type="ECO:0000256" key="6">
    <source>
        <dbReference type="ARBA" id="ARBA00022723"/>
    </source>
</evidence>
<dbReference type="Gene3D" id="3.40.50.970">
    <property type="match status" value="3"/>
</dbReference>
<dbReference type="Pfam" id="PF22613">
    <property type="entry name" value="Transketolase_C_1"/>
    <property type="match status" value="1"/>
</dbReference>
<dbReference type="InterPro" id="IPR009014">
    <property type="entry name" value="Transketo_C/PFOR_II"/>
</dbReference>
<dbReference type="EMBL" id="OZ020105">
    <property type="protein sequence ID" value="CAK9257531.1"/>
    <property type="molecule type" value="Genomic_DNA"/>
</dbReference>
<dbReference type="InterPro" id="IPR005475">
    <property type="entry name" value="Transketolase-like_Pyr-bd"/>
</dbReference>
<evidence type="ECO:0000313" key="12">
    <source>
        <dbReference type="Proteomes" id="UP001497444"/>
    </source>
</evidence>
<dbReference type="Gene3D" id="3.40.50.920">
    <property type="match status" value="1"/>
</dbReference>
<reference evidence="11" key="1">
    <citation type="submission" date="2024-02" db="EMBL/GenBank/DDBJ databases">
        <authorList>
            <consortium name="ELIXIR-Norway"/>
            <consortium name="Elixir Norway"/>
        </authorList>
    </citation>
    <scope>NUCLEOTIDE SEQUENCE</scope>
</reference>
<dbReference type="InterPro" id="IPR005474">
    <property type="entry name" value="Transketolase_N"/>
</dbReference>
<evidence type="ECO:0000256" key="4">
    <source>
        <dbReference type="ARBA" id="ARBA00007131"/>
    </source>
</evidence>
<dbReference type="SMART" id="SM00861">
    <property type="entry name" value="Transket_pyr"/>
    <property type="match status" value="1"/>
</dbReference>
<evidence type="ECO:0000256" key="7">
    <source>
        <dbReference type="ARBA" id="ARBA00022842"/>
    </source>
</evidence>
<name>A0ABP0VUN9_9BRYO</name>
<evidence type="ECO:0000259" key="10">
    <source>
        <dbReference type="SMART" id="SM00861"/>
    </source>
</evidence>
<dbReference type="SUPFAM" id="SSF52518">
    <property type="entry name" value="Thiamin diphosphate-binding fold (THDP-binding)"/>
    <property type="match status" value="2"/>
</dbReference>